<sequence length="2230" mass="242186">MAPRTGRTKVHKTKGEKKKKEEKSLPVALDILVNLPGPNQVVLKGISTDRILDVRRLLAVNVETCHLTNYSLSHEVRGNRLRDSVEVIVLKPCVLTLLEENYTEETAVAHIRRFLDILSSTTCFGPSGKQLDVKPNKTATKSPTQISANGKDSEPMDVRPDSVVPEGGNQELIDSSLKANTTTEDVRDSKIRKTFKHTPCCRRGLWHEHEECKHICCQENSRKERNRLKPKSDVDVAIAAVNAAAEKGDIAGLAPPSKLGQFYEFFSFSHLASPVQLLRRSLKQQLDSLAEGDLFAIDVKLCNGKFVTVIACTTGFYSSGKQQVKSYTLVALLRQISKAFSNAYEDLIKAFVERNKFGNIPYGLRANTWVVPPISAESASIFSALPAEDEAWGGTGGGHGGDETNISRPWAKEFLILAKMPCQTVEERQVRDRKAFLLHSLFVDTAVIHGTAVINHVEESNMKGKLFPCKEGKIYEEYRGTLKISVIPVIANASKKSDVKVDGLHVNGMTIEELKEKNLLKGITADESTTVHDTATLGLVIIHHLGYTAVVEAMNSKEEQQVGELLDIQIEDQPEGGANALNVNSLRTLLHGSSTRFTSDSDEHNKARALIGEIIEESLKYLDEQESHQDAFIRWELGACWLQHLQSQTTAEKSDEKGGIVNKQDTAGKKLSKVQVPIESSQKKIENPRENISEKARLVCDPLGLNKKFEQRKHVEKTEENIEDTKDKVESKELEAEAHLKSHLSDAAFTRLKESKSGLHVKSIPDLIDGIHKYYDDVALPKLVSDFGSLELSPVDGRTLTDFMHTRGLRMCSLGRVAELSGKLPHVQSLCIHEMVIRALKNALRAVVAATKHTSDLAMSIATTLNIMLGTHSENVLESSSRTPESMMSLWLVKFIEKRFGWKLSLDPRPELRKFAVLRGICHKVGIEIAPRDYELETPTPFKKMDIISMVPVYKQVACSSADGRTLLESSKTALDKGKLDDAVTYGTKALGKLIAVCGPYHRMTAGAYSLLAVVLYHTGDFNQATIYQQKALDINERELGLDHPDTMKSYGDLAVFYYRLQHTELALKYVNRALYLLHLICGPSHPNTAATYINVAMMEEGLGNVHVALRYLHEALKCNQRLLGADHIQTAASYHAIAIALSLMEAYSLSVQHEQTTLQILQAKLGPDDLRTQDAAAWLEYFDSKAVEQQEAARTGAPKPDASIASKGHLSVSDLLDYINAGVESKHKDFELFNKKPRHTKSKGRSFGLSSINSDDFNKDFISDEEQRSSDDQNVEIAEPDGNHPLEASVDEEGSVTVDDLLTITSPASLPNTTMDASLEEEGWQEAVSRSRNLAGGARKSWRRGPTLTRAVSKPMNKNNRIIRDRSFSSVNATVRRSSVSSATNNGSLSQSNHSVSRPEKVYVPRKQGNTSVAGGPGDQPTSNTSATDLPAASQPLISLNKSVVSKNLKSAQRPHSPLGEVTTAGVSLPPEQANSVETENATPNLSSQTSSLALIYSPSNKPAPSYKEVALAAPGTCLLVRHVNETSTSDKPQLEINESKQSTASTSITDDPGKKSLSQQVSAPSDSPASELELTETFITVTPSALQSGAVETSSEKDSEREAVQDVQGSSSADSGEIVSKPLEGSGDVDSSEAPCEVDRESTQSESSINGTSLDIAKSSGDDSSCLASNDISTAEEQSEMPATPQTPSSSSEAPKKLSAAAPPFSPVASVSRTTASGIVAVTPFKDGKAPQSGGGLSPRSFEVSSGQTAIALTPIRKNLQLLSAPQSESPLQIDEAGGDATLLISRQANNPEFIEVERQSTPPTSPSPPPAPTSTEVGNSTPPPPPPKPTSTEVGHSAPPPTSTEVGDLQQKPLGDNISQSPAVSSPKRPATVVKSNGVQYVSAKSMNPNAAEFVPGRIWHPSQQLHLPKPSLPVQATDDAAGKQQNNPESVSSFEKLSDLTVNEASKQNFNSPVQDFQPGSCNGGSLTSHSDDSEKLPGSEIIPPEKFAEETKIETIESLTVESTQGRQEENEQKKEIHASIDMQPEPQKKVTGAGTTKLWADLVSSDSETEDFNELEEAVASHKQSSSDLRMDETQQPEGIDIKLQPFKAENKLGIGSIPNHYTENGNTAFEGSESGGSGSEDSAATSVDLQHLVQEEALPYVTKRQRRSSARRAQELEEGDRLNATLTRRHRRRSSSVKSPPPSHTDSFRGVARRPESSSHSASASTAPPTECLLPAQPVVSVR</sequence>
<dbReference type="EMBL" id="CM055097">
    <property type="protein sequence ID" value="KAJ7553283.1"/>
    <property type="molecule type" value="Genomic_DNA"/>
</dbReference>
<name>A0ACC2DGJ6_DIPCM</name>
<keyword evidence="2" id="KW-1185">Reference proteome</keyword>
<proteinExistence type="predicted"/>
<protein>
    <submittedName>
        <fullName evidence="1">Uncharacterized protein</fullName>
    </submittedName>
</protein>
<comment type="caution">
    <text evidence="1">The sequence shown here is derived from an EMBL/GenBank/DDBJ whole genome shotgun (WGS) entry which is preliminary data.</text>
</comment>
<evidence type="ECO:0000313" key="1">
    <source>
        <dbReference type="EMBL" id="KAJ7553283.1"/>
    </source>
</evidence>
<dbReference type="Proteomes" id="UP001162992">
    <property type="component" value="Chromosome 6"/>
</dbReference>
<evidence type="ECO:0000313" key="2">
    <source>
        <dbReference type="Proteomes" id="UP001162992"/>
    </source>
</evidence>
<organism evidence="1 2">
    <name type="scientific">Diphasiastrum complanatum</name>
    <name type="common">Issler's clubmoss</name>
    <name type="synonym">Lycopodium complanatum</name>
    <dbReference type="NCBI Taxonomy" id="34168"/>
    <lineage>
        <taxon>Eukaryota</taxon>
        <taxon>Viridiplantae</taxon>
        <taxon>Streptophyta</taxon>
        <taxon>Embryophyta</taxon>
        <taxon>Tracheophyta</taxon>
        <taxon>Lycopodiopsida</taxon>
        <taxon>Lycopodiales</taxon>
        <taxon>Lycopodiaceae</taxon>
        <taxon>Lycopodioideae</taxon>
        <taxon>Diphasiastrum</taxon>
    </lineage>
</organism>
<gene>
    <name evidence="1" type="ORF">O6H91_06G090900</name>
</gene>
<reference evidence="2" key="1">
    <citation type="journal article" date="2024" name="Proc. Natl. Acad. Sci. U.S.A.">
        <title>Extraordinary preservation of gene collinearity over three hundred million years revealed in homosporous lycophytes.</title>
        <authorList>
            <person name="Li C."/>
            <person name="Wickell D."/>
            <person name="Kuo L.Y."/>
            <person name="Chen X."/>
            <person name="Nie B."/>
            <person name="Liao X."/>
            <person name="Peng D."/>
            <person name="Ji J."/>
            <person name="Jenkins J."/>
            <person name="Williams M."/>
            <person name="Shu S."/>
            <person name="Plott C."/>
            <person name="Barry K."/>
            <person name="Rajasekar S."/>
            <person name="Grimwood J."/>
            <person name="Han X."/>
            <person name="Sun S."/>
            <person name="Hou Z."/>
            <person name="He W."/>
            <person name="Dai G."/>
            <person name="Sun C."/>
            <person name="Schmutz J."/>
            <person name="Leebens-Mack J.H."/>
            <person name="Li F.W."/>
            <person name="Wang L."/>
        </authorList>
    </citation>
    <scope>NUCLEOTIDE SEQUENCE [LARGE SCALE GENOMIC DNA]</scope>
    <source>
        <strain evidence="2">cv. PW_Plant_1</strain>
    </source>
</reference>
<accession>A0ACC2DGJ6</accession>